<organism evidence="1 2">
    <name type="scientific">Sulfurimonas sediminis</name>
    <dbReference type="NCBI Taxonomy" id="2590020"/>
    <lineage>
        <taxon>Bacteria</taxon>
        <taxon>Pseudomonadati</taxon>
        <taxon>Campylobacterota</taxon>
        <taxon>Epsilonproteobacteria</taxon>
        <taxon>Campylobacterales</taxon>
        <taxon>Sulfurimonadaceae</taxon>
        <taxon>Sulfurimonas</taxon>
    </lineage>
</organism>
<sequence length="77" mass="9074">MERFRMDAYNCIVVDNFKKIEADAETQAYSLILGIIGELEQIMRSETDRKLKSLIGYVISEVHQIRRNYEDSIKDME</sequence>
<keyword evidence="2" id="KW-1185">Reference proteome</keyword>
<dbReference type="Proteomes" id="UP000593719">
    <property type="component" value="Chromosome"/>
</dbReference>
<reference evidence="1 2" key="1">
    <citation type="submission" date="2019-06" db="EMBL/GenBank/DDBJ databases">
        <title>Sulfurimonas gotlandica sp. nov., a chemoautotrophic and psychrotolerant epsilonproteobacterium isolated from a pelagic redoxcline, and an emended description of the genus Sulfurimonas.</title>
        <authorList>
            <person name="Wang S."/>
            <person name="Jiang L."/>
            <person name="Shao Z."/>
        </authorList>
    </citation>
    <scope>NUCLEOTIDE SEQUENCE [LARGE SCALE GENOMIC DNA]</scope>
    <source>
        <strain evidence="1 2">S2-6</strain>
    </source>
</reference>
<name>A0A7M1B1N0_9BACT</name>
<dbReference type="KEGG" id="ssei:FJR45_06585"/>
<dbReference type="RefSeq" id="WP_193149756.1">
    <property type="nucleotide sequence ID" value="NZ_CP041235.1"/>
</dbReference>
<dbReference type="EMBL" id="CP041235">
    <property type="protein sequence ID" value="QOP43633.1"/>
    <property type="molecule type" value="Genomic_DNA"/>
</dbReference>
<dbReference type="AlphaFoldDB" id="A0A7M1B1N0"/>
<evidence type="ECO:0000313" key="1">
    <source>
        <dbReference type="EMBL" id="QOP43633.1"/>
    </source>
</evidence>
<protein>
    <submittedName>
        <fullName evidence="1">Uncharacterized protein</fullName>
    </submittedName>
</protein>
<gene>
    <name evidence="1" type="ORF">FJR45_06585</name>
</gene>
<evidence type="ECO:0000313" key="2">
    <source>
        <dbReference type="Proteomes" id="UP000593719"/>
    </source>
</evidence>
<accession>A0A7M1B1N0</accession>
<proteinExistence type="predicted"/>